<proteinExistence type="predicted"/>
<keyword evidence="2" id="KW-1185">Reference proteome</keyword>
<sequence length="232" mass="26551">MSSRTLSKPSVSKSRKRAASIVPDSEPSDSEPSHTPRKKHKRVVSPELIERDDRESELYEDEPTVVGRESSLAATWDPPRYSSPGREFEVPGEPRFYEGEEDEVFEDEDLQVIGETDPADISDSDDESPTVPVRQLHDFSIYEAETLRLVPIAILLDHNLGFKDGVTYAASGRVKPWIDNDEWEDEDEEEDEDDEDVSQAELRRIRLTPIRQFTVHDLKKQTRKLDRQDLGS</sequence>
<evidence type="ECO:0000313" key="1">
    <source>
        <dbReference type="EMBL" id="KAH7923466.1"/>
    </source>
</evidence>
<gene>
    <name evidence="1" type="ORF">BV22DRAFT_1130613</name>
</gene>
<reference evidence="1" key="1">
    <citation type="journal article" date="2021" name="New Phytol.">
        <title>Evolutionary innovations through gain and loss of genes in the ectomycorrhizal Boletales.</title>
        <authorList>
            <person name="Wu G."/>
            <person name="Miyauchi S."/>
            <person name="Morin E."/>
            <person name="Kuo A."/>
            <person name="Drula E."/>
            <person name="Varga T."/>
            <person name="Kohler A."/>
            <person name="Feng B."/>
            <person name="Cao Y."/>
            <person name="Lipzen A."/>
            <person name="Daum C."/>
            <person name="Hundley H."/>
            <person name="Pangilinan J."/>
            <person name="Johnson J."/>
            <person name="Barry K."/>
            <person name="LaButti K."/>
            <person name="Ng V."/>
            <person name="Ahrendt S."/>
            <person name="Min B."/>
            <person name="Choi I.G."/>
            <person name="Park H."/>
            <person name="Plett J.M."/>
            <person name="Magnuson J."/>
            <person name="Spatafora J.W."/>
            <person name="Nagy L.G."/>
            <person name="Henrissat B."/>
            <person name="Grigoriev I.V."/>
            <person name="Yang Z.L."/>
            <person name="Xu J."/>
            <person name="Martin F.M."/>
        </authorList>
    </citation>
    <scope>NUCLEOTIDE SEQUENCE</scope>
    <source>
        <strain evidence="1">KUC20120723A-06</strain>
    </source>
</reference>
<dbReference type="EMBL" id="MU266451">
    <property type="protein sequence ID" value="KAH7923466.1"/>
    <property type="molecule type" value="Genomic_DNA"/>
</dbReference>
<organism evidence="1 2">
    <name type="scientific">Leucogyrophana mollusca</name>
    <dbReference type="NCBI Taxonomy" id="85980"/>
    <lineage>
        <taxon>Eukaryota</taxon>
        <taxon>Fungi</taxon>
        <taxon>Dikarya</taxon>
        <taxon>Basidiomycota</taxon>
        <taxon>Agaricomycotina</taxon>
        <taxon>Agaricomycetes</taxon>
        <taxon>Agaricomycetidae</taxon>
        <taxon>Boletales</taxon>
        <taxon>Boletales incertae sedis</taxon>
        <taxon>Leucogyrophana</taxon>
    </lineage>
</organism>
<name>A0ACB8BCD5_9AGAM</name>
<protein>
    <submittedName>
        <fullName evidence="1">Uncharacterized protein</fullName>
    </submittedName>
</protein>
<evidence type="ECO:0000313" key="2">
    <source>
        <dbReference type="Proteomes" id="UP000790709"/>
    </source>
</evidence>
<comment type="caution">
    <text evidence="1">The sequence shown here is derived from an EMBL/GenBank/DDBJ whole genome shotgun (WGS) entry which is preliminary data.</text>
</comment>
<accession>A0ACB8BCD5</accession>
<dbReference type="Proteomes" id="UP000790709">
    <property type="component" value="Unassembled WGS sequence"/>
</dbReference>